<evidence type="ECO:0000259" key="1">
    <source>
        <dbReference type="Pfam" id="PF09848"/>
    </source>
</evidence>
<reference evidence="2" key="2">
    <citation type="submission" date="2025-08" db="UniProtKB">
        <authorList>
            <consortium name="EnsemblFungi"/>
        </authorList>
    </citation>
    <scope>IDENTIFICATION</scope>
    <source>
        <strain evidence="2">4287 / CBS 123668 / FGSC 9935 / NRRL 34936</strain>
    </source>
</reference>
<dbReference type="SUPFAM" id="SSF52540">
    <property type="entry name" value="P-loop containing nucleoside triphosphate hydrolases"/>
    <property type="match status" value="2"/>
</dbReference>
<sequence length="368" mass="42133">MLAGDGANRVLNRNNIITESRYFQRELYREGFCNIFERLQVLGVFTRGLHEIRNRNLFKLSPLKALTADQAASIEEIVKGLLADLQSGADSMIVIQGDPGTGKTVAAIYLIKLLVDIQTFATLEDLDSDTRFASFFTDTNRGLLQGLRTKSRHQIFLLDAAQSIRLWAGSDFVSYVCWILDPRPFLLPRVRRDFGDYDFCTFDCVARMRDEIFQRDAEVGLARIVASYAWEWRSKRDRTAFDIAIGDTQLRWNSTATDWISSSNALEEVGSIYTVQGYDLNYVGVIIGLDLRFDTVRKRLFAHRNSYLDKKGKENNPTLGRTYSDDDLLWFITQIYAVLMTRGVRGTYVYACDPRLQEYLKGLIPFHS</sequence>
<name>A0A0C4DJQ2_FUSOF</name>
<feature type="domain" description="Schlafen group 3-like DNA/RNA helicase" evidence="1">
    <location>
        <begin position="161"/>
        <end position="353"/>
    </location>
</feature>
<dbReference type="AlphaFoldDB" id="A0A0C4DJQ2"/>
<protein>
    <recommendedName>
        <fullName evidence="1">Schlafen group 3-like DNA/RNA helicase domain-containing protein</fullName>
    </recommendedName>
</protein>
<reference evidence="3" key="1">
    <citation type="journal article" date="2012" name="Mol. Plant Microbe Interact.">
        <title>A highly conserved effector in Fusarium oxysporum is required for full virulence on Arabidopsis.</title>
        <authorList>
            <person name="Thatcher L.F."/>
            <person name="Gardiner D.M."/>
            <person name="Kazan K."/>
            <person name="Manners J."/>
        </authorList>
    </citation>
    <scope>NUCLEOTIDE SEQUENCE [LARGE SCALE GENOMIC DNA]</scope>
    <source>
        <strain evidence="3">Fo5176</strain>
    </source>
</reference>
<gene>
    <name evidence="2" type="primary">28958441</name>
</gene>
<dbReference type="VEuPathDB" id="FungiDB:FOXG_17705"/>
<dbReference type="EnsemblFungi" id="FOXG_17705T0">
    <property type="protein sequence ID" value="FOXG_17705P0"/>
    <property type="gene ID" value="FOXG_17705"/>
</dbReference>
<dbReference type="InterPro" id="IPR027417">
    <property type="entry name" value="P-loop_NTPase"/>
</dbReference>
<proteinExistence type="predicted"/>
<dbReference type="Gene3D" id="3.40.50.300">
    <property type="entry name" value="P-loop containing nucleotide triphosphate hydrolases"/>
    <property type="match status" value="1"/>
</dbReference>
<evidence type="ECO:0000313" key="2">
    <source>
        <dbReference type="EnsemblFungi" id="FOXG_17705P0"/>
    </source>
</evidence>
<organism evidence="2 3">
    <name type="scientific">Fusarium oxysporum (strain Fo5176)</name>
    <name type="common">Fusarium vascular wilt</name>
    <dbReference type="NCBI Taxonomy" id="660025"/>
    <lineage>
        <taxon>Eukaryota</taxon>
        <taxon>Fungi</taxon>
        <taxon>Dikarya</taxon>
        <taxon>Ascomycota</taxon>
        <taxon>Pezizomycotina</taxon>
        <taxon>Sordariomycetes</taxon>
        <taxon>Hypocreomycetidae</taxon>
        <taxon>Hypocreales</taxon>
        <taxon>Nectriaceae</taxon>
        <taxon>Fusarium</taxon>
        <taxon>Fusarium oxysporum species complex</taxon>
    </lineage>
</organism>
<dbReference type="Pfam" id="PF09848">
    <property type="entry name" value="SLFN-g3_helicase"/>
    <property type="match status" value="1"/>
</dbReference>
<evidence type="ECO:0000313" key="3">
    <source>
        <dbReference type="Proteomes" id="UP000002489"/>
    </source>
</evidence>
<dbReference type="InterPro" id="IPR018647">
    <property type="entry name" value="SLFN_3-like_DNA/RNA_helicase"/>
</dbReference>
<accession>A0A0C4DJQ2</accession>
<dbReference type="Proteomes" id="UP000002489">
    <property type="component" value="Unassembled WGS sequence"/>
</dbReference>